<name>A0A7X9RWC0_9BACT</name>
<keyword evidence="4" id="KW-1185">Reference proteome</keyword>
<gene>
    <name evidence="3" type="ORF">HHU12_18255</name>
</gene>
<reference evidence="3 4" key="1">
    <citation type="submission" date="2020-04" db="EMBL/GenBank/DDBJ databases">
        <title>Flammeovirga sp. SR4, a novel species isolated from seawater.</title>
        <authorList>
            <person name="Wang X."/>
        </authorList>
    </citation>
    <scope>NUCLEOTIDE SEQUENCE [LARGE SCALE GENOMIC DNA]</scope>
    <source>
        <strain evidence="3 4">ATCC 23126</strain>
    </source>
</reference>
<proteinExistence type="predicted"/>
<comment type="caution">
    <text evidence="3">The sequence shown here is derived from an EMBL/GenBank/DDBJ whole genome shotgun (WGS) entry which is preliminary data.</text>
</comment>
<feature type="chain" id="PRO_5030711779" evidence="2">
    <location>
        <begin position="22"/>
        <end position="221"/>
    </location>
</feature>
<keyword evidence="2" id="KW-0732">Signal</keyword>
<feature type="coiled-coil region" evidence="1">
    <location>
        <begin position="180"/>
        <end position="221"/>
    </location>
</feature>
<sequence>MKKYFLLLSLSLFCFSQNVFSQHYQTNQKLLAEKESQLKQLQKEFSIDSVSFKSLIYGLERQIKSIETEKDSVQLYLASVKPENNAVGIFKKDISITNKIDKKDYYFDEGETVFLTNHSQHTYTFLNEKGLQFTINRKYIKPQEGKKKTTSLIAQYQNKMEDYDALVASLPTQEWYQYDINRVRKERDNYQSQYDEMLHEIKKLKEEIQQLQSILNLKTTI</sequence>
<evidence type="ECO:0000256" key="1">
    <source>
        <dbReference type="SAM" id="Coils"/>
    </source>
</evidence>
<accession>A0A7X9RWC0</accession>
<protein>
    <submittedName>
        <fullName evidence="3">Uncharacterized protein</fullName>
    </submittedName>
</protein>
<dbReference type="AlphaFoldDB" id="A0A7X9RWC0"/>
<evidence type="ECO:0000313" key="3">
    <source>
        <dbReference type="EMBL" id="NME69922.1"/>
    </source>
</evidence>
<dbReference type="EMBL" id="JABANE010000051">
    <property type="protein sequence ID" value="NME69922.1"/>
    <property type="molecule type" value="Genomic_DNA"/>
</dbReference>
<dbReference type="Proteomes" id="UP000576082">
    <property type="component" value="Unassembled WGS sequence"/>
</dbReference>
<organism evidence="3 4">
    <name type="scientific">Flammeovirga aprica JL-4</name>
    <dbReference type="NCBI Taxonomy" id="694437"/>
    <lineage>
        <taxon>Bacteria</taxon>
        <taxon>Pseudomonadati</taxon>
        <taxon>Bacteroidota</taxon>
        <taxon>Cytophagia</taxon>
        <taxon>Cytophagales</taxon>
        <taxon>Flammeovirgaceae</taxon>
        <taxon>Flammeovirga</taxon>
    </lineage>
</organism>
<feature type="signal peptide" evidence="2">
    <location>
        <begin position="1"/>
        <end position="21"/>
    </location>
</feature>
<evidence type="ECO:0000256" key="2">
    <source>
        <dbReference type="SAM" id="SignalP"/>
    </source>
</evidence>
<dbReference type="RefSeq" id="WP_169658174.1">
    <property type="nucleotide sequence ID" value="NZ_JABANE010000051.1"/>
</dbReference>
<keyword evidence="1" id="KW-0175">Coiled coil</keyword>
<evidence type="ECO:0000313" key="4">
    <source>
        <dbReference type="Proteomes" id="UP000576082"/>
    </source>
</evidence>